<dbReference type="CDD" id="cd04301">
    <property type="entry name" value="NAT_SF"/>
    <property type="match status" value="1"/>
</dbReference>
<dbReference type="RefSeq" id="WP_309792496.1">
    <property type="nucleotide sequence ID" value="NZ_JAVDPW010000002.1"/>
</dbReference>
<comment type="caution">
    <text evidence="2">The sequence shown here is derived from an EMBL/GenBank/DDBJ whole genome shotgun (WGS) entry which is preliminary data.</text>
</comment>
<dbReference type="Proteomes" id="UP001262410">
    <property type="component" value="Unassembled WGS sequence"/>
</dbReference>
<evidence type="ECO:0000313" key="2">
    <source>
        <dbReference type="EMBL" id="MDR6288495.1"/>
    </source>
</evidence>
<protein>
    <submittedName>
        <fullName evidence="2">Ribosomal protein S18 acetylase RimI-like enzyme</fullName>
    </submittedName>
</protein>
<dbReference type="Gene3D" id="3.40.630.30">
    <property type="match status" value="1"/>
</dbReference>
<name>A0ABU1JLS6_9PROT</name>
<dbReference type="SUPFAM" id="SSF55729">
    <property type="entry name" value="Acyl-CoA N-acyltransferases (Nat)"/>
    <property type="match status" value="1"/>
</dbReference>
<feature type="domain" description="N-acetyltransferase" evidence="1">
    <location>
        <begin position="126"/>
        <end position="257"/>
    </location>
</feature>
<organism evidence="2 3">
    <name type="scientific">Inquilinus ginsengisoli</name>
    <dbReference type="NCBI Taxonomy" id="363840"/>
    <lineage>
        <taxon>Bacteria</taxon>
        <taxon>Pseudomonadati</taxon>
        <taxon>Pseudomonadota</taxon>
        <taxon>Alphaproteobacteria</taxon>
        <taxon>Rhodospirillales</taxon>
        <taxon>Rhodospirillaceae</taxon>
        <taxon>Inquilinus</taxon>
    </lineage>
</organism>
<gene>
    <name evidence="2" type="ORF">E9232_001002</name>
</gene>
<dbReference type="InterPro" id="IPR016181">
    <property type="entry name" value="Acyl_CoA_acyltransferase"/>
</dbReference>
<evidence type="ECO:0000313" key="3">
    <source>
        <dbReference type="Proteomes" id="UP001262410"/>
    </source>
</evidence>
<dbReference type="EMBL" id="JAVDPW010000002">
    <property type="protein sequence ID" value="MDR6288495.1"/>
    <property type="molecule type" value="Genomic_DNA"/>
</dbReference>
<proteinExistence type="predicted"/>
<accession>A0ABU1JLS6</accession>
<dbReference type="Pfam" id="PF00583">
    <property type="entry name" value="Acetyltransf_1"/>
    <property type="match status" value="1"/>
</dbReference>
<dbReference type="PROSITE" id="PS51186">
    <property type="entry name" value="GNAT"/>
    <property type="match status" value="1"/>
</dbReference>
<sequence length="259" mass="28565">MTDDAIVVLARDPLRHIVLLKHIVAHPDDVQVHQLWDRAAAATLVLLATAANSYDRQAYPAAQVAALISSDHPDLTGALLDLVPRDVGVVFKLSSDADRDAVAARFPIEPTTRYLSFTTAAPFRRDDQVELTVTPGDAMLDLFETQGHDRGWLRDLLRSGRAFVAALQRDGQLLAACFAFENHGPVWEVGGVCTPPAFRRQGHAARVVRTALAELASRRLVARYQVHHENAPSIRLADSLGLRRFLTLTHFLHDPARRG</sequence>
<evidence type="ECO:0000259" key="1">
    <source>
        <dbReference type="PROSITE" id="PS51186"/>
    </source>
</evidence>
<dbReference type="InterPro" id="IPR000182">
    <property type="entry name" value="GNAT_dom"/>
</dbReference>
<keyword evidence="3" id="KW-1185">Reference proteome</keyword>
<reference evidence="2 3" key="1">
    <citation type="submission" date="2023-07" db="EMBL/GenBank/DDBJ databases">
        <title>Sorghum-associated microbial communities from plants grown in Nebraska, USA.</title>
        <authorList>
            <person name="Schachtman D."/>
        </authorList>
    </citation>
    <scope>NUCLEOTIDE SEQUENCE [LARGE SCALE GENOMIC DNA]</scope>
    <source>
        <strain evidence="2 3">584</strain>
    </source>
</reference>